<protein>
    <recommendedName>
        <fullName evidence="5">LppP/LprE lipoprotein</fullName>
    </recommendedName>
</protein>
<evidence type="ECO:0000256" key="1">
    <source>
        <dbReference type="SAM" id="MobiDB-lite"/>
    </source>
</evidence>
<comment type="caution">
    <text evidence="3">The sequence shown here is derived from an EMBL/GenBank/DDBJ whole genome shotgun (WGS) entry which is preliminary data.</text>
</comment>
<dbReference type="Proteomes" id="UP000276055">
    <property type="component" value="Unassembled WGS sequence"/>
</dbReference>
<feature type="compositionally biased region" description="Pro residues" evidence="1">
    <location>
        <begin position="145"/>
        <end position="167"/>
    </location>
</feature>
<name>A0A495FM47_9MICC</name>
<evidence type="ECO:0008006" key="5">
    <source>
        <dbReference type="Google" id="ProtNLM"/>
    </source>
</evidence>
<gene>
    <name evidence="3" type="ORF">C8D78_0381</name>
</gene>
<reference evidence="3 4" key="1">
    <citation type="submission" date="2018-10" db="EMBL/GenBank/DDBJ databases">
        <title>Genomic Encyclopedia of Type Strains, Phase IV (KMG-IV): sequencing the most valuable type-strain genomes for metagenomic binning, comparative biology and taxonomic classification.</title>
        <authorList>
            <person name="Goeker M."/>
        </authorList>
    </citation>
    <scope>NUCLEOTIDE SEQUENCE [LARGE SCALE GENOMIC DNA]</scope>
    <source>
        <strain evidence="3 4">DSM 25586</strain>
    </source>
</reference>
<feature type="region of interest" description="Disordered" evidence="1">
    <location>
        <begin position="134"/>
        <end position="167"/>
    </location>
</feature>
<dbReference type="EMBL" id="RBIR01000001">
    <property type="protein sequence ID" value="RKR30062.1"/>
    <property type="molecule type" value="Genomic_DNA"/>
</dbReference>
<evidence type="ECO:0000313" key="4">
    <source>
        <dbReference type="Proteomes" id="UP000276055"/>
    </source>
</evidence>
<sequence>MKSLIGPAAAVALCGAMMFPPAAMADPLSEPMQATSTQVVNFSVDGSFCPQYGLYGIAHVTVDGTAGMTADQNFIWTTKTAATSIRSVPSAGAVANVTVVYHCNVQVFWWVEPGNARRVSAALWVNGSAPQPSYTIKPGQAATPPTSPPISQPAPQPTLSPTPGPTP</sequence>
<evidence type="ECO:0000256" key="2">
    <source>
        <dbReference type="SAM" id="SignalP"/>
    </source>
</evidence>
<feature type="signal peptide" evidence="2">
    <location>
        <begin position="1"/>
        <end position="25"/>
    </location>
</feature>
<feature type="chain" id="PRO_5019870778" description="LppP/LprE lipoprotein" evidence="2">
    <location>
        <begin position="26"/>
        <end position="167"/>
    </location>
</feature>
<keyword evidence="2" id="KW-0732">Signal</keyword>
<evidence type="ECO:0000313" key="3">
    <source>
        <dbReference type="EMBL" id="RKR30062.1"/>
    </source>
</evidence>
<accession>A0A495FM47</accession>
<organism evidence="3 4">
    <name type="scientific">Arthrobacter oryzae</name>
    <dbReference type="NCBI Taxonomy" id="409290"/>
    <lineage>
        <taxon>Bacteria</taxon>
        <taxon>Bacillati</taxon>
        <taxon>Actinomycetota</taxon>
        <taxon>Actinomycetes</taxon>
        <taxon>Micrococcales</taxon>
        <taxon>Micrococcaceae</taxon>
        <taxon>Arthrobacter</taxon>
    </lineage>
</organism>
<dbReference type="AlphaFoldDB" id="A0A495FM47"/>
<proteinExistence type="predicted"/>